<keyword evidence="6" id="KW-0949">S-adenosyl-L-methionine</keyword>
<dbReference type="SUPFAM" id="SSF63380">
    <property type="entry name" value="Riboflavin synthase domain-like"/>
    <property type="match status" value="1"/>
</dbReference>
<evidence type="ECO:0000259" key="14">
    <source>
        <dbReference type="PROSITE" id="PS51384"/>
    </source>
</evidence>
<evidence type="ECO:0000256" key="4">
    <source>
        <dbReference type="ARBA" id="ARBA00022630"/>
    </source>
</evidence>
<dbReference type="SUPFAM" id="SSF52218">
    <property type="entry name" value="Flavoproteins"/>
    <property type="match status" value="1"/>
</dbReference>
<dbReference type="InterPro" id="IPR001433">
    <property type="entry name" value="OxRdtase_FAD/NAD-bd"/>
</dbReference>
<dbReference type="GO" id="GO:0050660">
    <property type="term" value="F:flavin adenine dinucleotide binding"/>
    <property type="evidence" value="ECO:0007669"/>
    <property type="project" value="TreeGrafter"/>
</dbReference>
<dbReference type="InterPro" id="IPR008254">
    <property type="entry name" value="Flavodoxin/NO_synth"/>
</dbReference>
<dbReference type="EMBL" id="HBNS01018521">
    <property type="protein sequence ID" value="CAE4606933.1"/>
    <property type="molecule type" value="Transcribed_RNA"/>
</dbReference>
<comment type="cofactor">
    <cofactor evidence="1">
        <name>FMN</name>
        <dbReference type="ChEBI" id="CHEBI:58210"/>
    </cofactor>
</comment>
<keyword evidence="10" id="KW-0486">Methionine biosynthesis</keyword>
<evidence type="ECO:0000256" key="5">
    <source>
        <dbReference type="ARBA" id="ARBA00022643"/>
    </source>
</evidence>
<sequence length="835" mass="92405">MIKSPSPLCILYGSATGNAEHIAKDLAEKYNKLIQSSPDTCYFPSVICGEMDEYKKKKCPTYWDTEPEVAGTKHGLIIVTSTTGNGDVPENAGRFVRYLKRKTTAPLQPFKHCAFAVLGLGDTNYDQFCNTGKIINKKLGELGGKCAKEIAMADEATGLEETVEPWIDSILDDMTITCSGRSIVEEKSADRDESEPVTQVKVTQETVATNGSISRVKEDEKKMDVEDTSELLVENSTLNASLKGVALLRKLLSLPRSAPFPSVPLNCLPALGPSLSSCALIDQAYDDEYRSRGMSLSEMDNVTITTSSTTAVHYTLNDPFESDILDAKYLTNTNVAGAKDASEVLSEGDYDNNEKIIQAMERYEEHFPLCPPNEEEISDSDSKCFERNGKRVIELRLSLPDDYTLEYQPGDSIGLIVPNSPHATEFVLGILYEKHGIDRTQKILCDEKHAITVTDAIKHRIDLCSPIKNKRILLSLSQFASDPEEKDALSLLSSKTPQGEELYNKFIDEQRRTVVDILREFPSCQNVTLEALVGTMPSITPRYYSVTSSPLSSGDHAPSLTVAFSVVDYLTPSLLPNTARSQRRIGGLATRYLETICSHFLSNSTLSVAQPTVKIFPKPTSEFLMPSDLSTPLVLIGPGTGIAPFMGFVSHRGALIKGTDTTKAASVACEGTWRGGYELEEDEIPTNEHDAKGLKLGADYRNRQNIGSVDVFFGCRYSDHDWLYREEMTRSKSTGLITNLYTAFSREGNKSQKYVQDIMKNNTDCTDRLVRLITDEGAVVYVCGDGNEMGRDVQDTIVELIAAKKYSATEEGKNRARSYLEQMKKTKKFLMDIWS</sequence>
<dbReference type="Gene3D" id="3.40.50.360">
    <property type="match status" value="1"/>
</dbReference>
<dbReference type="PRINTS" id="PR00369">
    <property type="entry name" value="FLAVODOXIN"/>
</dbReference>
<proteinExistence type="predicted"/>
<accession>A0A7S4UUR9</accession>
<dbReference type="InterPro" id="IPR029039">
    <property type="entry name" value="Flavoprotein-like_sf"/>
</dbReference>
<keyword evidence="4" id="KW-0285">Flavoprotein</keyword>
<gene>
    <name evidence="15" type="ORF">DBRI00130_LOCUS14776</name>
</gene>
<dbReference type="GO" id="GO:0005829">
    <property type="term" value="C:cytosol"/>
    <property type="evidence" value="ECO:0007669"/>
    <property type="project" value="TreeGrafter"/>
</dbReference>
<dbReference type="InterPro" id="IPR023173">
    <property type="entry name" value="NADPH_Cyt_P450_Rdtase_alpha"/>
</dbReference>
<feature type="domain" description="Flavodoxin-like" evidence="13">
    <location>
        <begin position="8"/>
        <end position="171"/>
    </location>
</feature>
<dbReference type="Gene3D" id="2.40.30.10">
    <property type="entry name" value="Translation factors"/>
    <property type="match status" value="1"/>
</dbReference>
<keyword evidence="8" id="KW-0521">NADP</keyword>
<evidence type="ECO:0000256" key="7">
    <source>
        <dbReference type="ARBA" id="ARBA00022827"/>
    </source>
</evidence>
<dbReference type="InterPro" id="IPR003097">
    <property type="entry name" value="CysJ-like_FAD-binding"/>
</dbReference>
<dbReference type="InterPro" id="IPR017938">
    <property type="entry name" value="Riboflavin_synthase-like_b-brl"/>
</dbReference>
<dbReference type="AlphaFoldDB" id="A0A7S4UUR9"/>
<dbReference type="GO" id="GO:0030586">
    <property type="term" value="F:[methionine synthase] reductase (NADPH) activity"/>
    <property type="evidence" value="ECO:0007669"/>
    <property type="project" value="UniProtKB-EC"/>
</dbReference>
<dbReference type="Pfam" id="PF00258">
    <property type="entry name" value="Flavodoxin_1"/>
    <property type="match status" value="1"/>
</dbReference>
<dbReference type="InterPro" id="IPR039261">
    <property type="entry name" value="FNR_nucleotide-bd"/>
</dbReference>
<evidence type="ECO:0000313" key="15">
    <source>
        <dbReference type="EMBL" id="CAE4606933.1"/>
    </source>
</evidence>
<dbReference type="PRINTS" id="PR00371">
    <property type="entry name" value="FPNCR"/>
</dbReference>
<dbReference type="PROSITE" id="PS50902">
    <property type="entry name" value="FLAVODOXIN_LIKE"/>
    <property type="match status" value="1"/>
</dbReference>
<dbReference type="PANTHER" id="PTHR19384:SF84">
    <property type="entry name" value="METHIONINE SYNTHASE REDUCTASE"/>
    <property type="match status" value="1"/>
</dbReference>
<dbReference type="Gene3D" id="1.20.990.10">
    <property type="entry name" value="NADPH-cytochrome p450 Reductase, Chain A, domain 3"/>
    <property type="match status" value="1"/>
</dbReference>
<evidence type="ECO:0000259" key="13">
    <source>
        <dbReference type="PROSITE" id="PS50902"/>
    </source>
</evidence>
<keyword evidence="9" id="KW-0560">Oxidoreductase</keyword>
<dbReference type="PROSITE" id="PS51384">
    <property type="entry name" value="FAD_FR"/>
    <property type="match status" value="1"/>
</dbReference>
<evidence type="ECO:0000256" key="8">
    <source>
        <dbReference type="ARBA" id="ARBA00022857"/>
    </source>
</evidence>
<keyword evidence="5" id="KW-0288">FMN</keyword>
<organism evidence="15">
    <name type="scientific">Ditylum brightwellii</name>
    <dbReference type="NCBI Taxonomy" id="49249"/>
    <lineage>
        <taxon>Eukaryota</taxon>
        <taxon>Sar</taxon>
        <taxon>Stramenopiles</taxon>
        <taxon>Ochrophyta</taxon>
        <taxon>Bacillariophyta</taxon>
        <taxon>Mediophyceae</taxon>
        <taxon>Lithodesmiophycidae</taxon>
        <taxon>Lithodesmiales</taxon>
        <taxon>Lithodesmiaceae</taxon>
        <taxon>Ditylum</taxon>
    </lineage>
</organism>
<keyword evidence="7" id="KW-0274">FAD</keyword>
<dbReference type="Gene3D" id="3.40.50.80">
    <property type="entry name" value="Nucleotide-binding domain of ferredoxin-NADP reductase (FNR) module"/>
    <property type="match status" value="1"/>
</dbReference>
<feature type="domain" description="FAD-binding FR-type" evidence="14">
    <location>
        <begin position="370"/>
        <end position="626"/>
    </location>
</feature>
<reference evidence="15" key="1">
    <citation type="submission" date="2021-01" db="EMBL/GenBank/DDBJ databases">
        <authorList>
            <person name="Corre E."/>
            <person name="Pelletier E."/>
            <person name="Niang G."/>
            <person name="Scheremetjew M."/>
            <person name="Finn R."/>
            <person name="Kale V."/>
            <person name="Holt S."/>
            <person name="Cochrane G."/>
            <person name="Meng A."/>
            <person name="Brown T."/>
            <person name="Cohen L."/>
        </authorList>
    </citation>
    <scope>NUCLEOTIDE SEQUENCE</scope>
    <source>
        <strain evidence="15">GSO104</strain>
    </source>
</reference>
<evidence type="ECO:0000256" key="11">
    <source>
        <dbReference type="ARBA" id="ARBA00039088"/>
    </source>
</evidence>
<evidence type="ECO:0000256" key="9">
    <source>
        <dbReference type="ARBA" id="ARBA00023002"/>
    </source>
</evidence>
<dbReference type="Pfam" id="PF00667">
    <property type="entry name" value="FAD_binding_1"/>
    <property type="match status" value="1"/>
</dbReference>
<comment type="cofactor">
    <cofactor evidence="2">
        <name>FAD</name>
        <dbReference type="ChEBI" id="CHEBI:57692"/>
    </cofactor>
</comment>
<dbReference type="InterPro" id="IPR017927">
    <property type="entry name" value="FAD-bd_FR_type"/>
</dbReference>
<dbReference type="GO" id="GO:0050667">
    <property type="term" value="P:homocysteine metabolic process"/>
    <property type="evidence" value="ECO:0007669"/>
    <property type="project" value="TreeGrafter"/>
</dbReference>
<evidence type="ECO:0000256" key="6">
    <source>
        <dbReference type="ARBA" id="ARBA00022691"/>
    </source>
</evidence>
<protein>
    <recommendedName>
        <fullName evidence="12">Methionine synthase reductase</fullName>
        <ecNumber evidence="11">1.16.1.8</ecNumber>
    </recommendedName>
</protein>
<name>A0A7S4UUR9_9STRA</name>
<evidence type="ECO:0000256" key="10">
    <source>
        <dbReference type="ARBA" id="ARBA00023167"/>
    </source>
</evidence>
<dbReference type="EC" id="1.16.1.8" evidence="11"/>
<evidence type="ECO:0000256" key="2">
    <source>
        <dbReference type="ARBA" id="ARBA00001974"/>
    </source>
</evidence>
<dbReference type="SUPFAM" id="SSF52343">
    <property type="entry name" value="Ferredoxin reductase-like, C-terminal NADP-linked domain"/>
    <property type="match status" value="1"/>
</dbReference>
<dbReference type="Pfam" id="PF00175">
    <property type="entry name" value="NAD_binding_1"/>
    <property type="match status" value="1"/>
</dbReference>
<dbReference type="PANTHER" id="PTHR19384">
    <property type="entry name" value="NITRIC OXIDE SYNTHASE-RELATED"/>
    <property type="match status" value="1"/>
</dbReference>
<dbReference type="GO" id="GO:0010181">
    <property type="term" value="F:FMN binding"/>
    <property type="evidence" value="ECO:0007669"/>
    <property type="project" value="InterPro"/>
</dbReference>
<dbReference type="GO" id="GO:0009086">
    <property type="term" value="P:methionine biosynthetic process"/>
    <property type="evidence" value="ECO:0007669"/>
    <property type="project" value="UniProtKB-KW"/>
</dbReference>
<dbReference type="InterPro" id="IPR001094">
    <property type="entry name" value="Flavdoxin-like"/>
</dbReference>
<evidence type="ECO:0000256" key="3">
    <source>
        <dbReference type="ARBA" id="ARBA00022605"/>
    </source>
</evidence>
<evidence type="ECO:0000256" key="12">
    <source>
        <dbReference type="ARBA" id="ARBA00040659"/>
    </source>
</evidence>
<keyword evidence="3" id="KW-0028">Amino-acid biosynthesis</keyword>
<dbReference type="InterPro" id="IPR001709">
    <property type="entry name" value="Flavoprot_Pyr_Nucl_cyt_Rdtase"/>
</dbReference>
<evidence type="ECO:0000256" key="1">
    <source>
        <dbReference type="ARBA" id="ARBA00001917"/>
    </source>
</evidence>